<evidence type="ECO:0000256" key="2">
    <source>
        <dbReference type="ARBA" id="ARBA00022695"/>
    </source>
</evidence>
<keyword evidence="4" id="KW-0479">Metal-binding</keyword>
<evidence type="ECO:0000256" key="5">
    <source>
        <dbReference type="ARBA" id="ARBA00022759"/>
    </source>
</evidence>
<evidence type="ECO:0000256" key="6">
    <source>
        <dbReference type="ARBA" id="ARBA00022801"/>
    </source>
</evidence>
<evidence type="ECO:0000256" key="9">
    <source>
        <dbReference type="ARBA" id="ARBA00022908"/>
    </source>
</evidence>
<keyword evidence="7" id="KW-0460">Magnesium</keyword>
<evidence type="ECO:0000256" key="10">
    <source>
        <dbReference type="ARBA" id="ARBA00022918"/>
    </source>
</evidence>
<evidence type="ECO:0000313" key="17">
    <source>
        <dbReference type="Proteomes" id="UP000639403"/>
    </source>
</evidence>
<dbReference type="InterPro" id="IPR039537">
    <property type="entry name" value="Retrotran_Ty1/copia-like"/>
</dbReference>
<reference evidence="16" key="1">
    <citation type="submission" date="2020-11" db="EMBL/GenBank/DDBJ databases">
        <authorList>
            <person name="Koelle M."/>
            <person name="Horta M.A.C."/>
            <person name="Nowrousian M."/>
            <person name="Ohm R.A."/>
            <person name="Benz P."/>
            <person name="Pilgard A."/>
        </authorList>
    </citation>
    <scope>NUCLEOTIDE SEQUENCE</scope>
    <source>
        <strain evidence="16">FPRL280</strain>
    </source>
</reference>
<keyword evidence="11" id="KW-0239">DNA-directed DNA polymerase</keyword>
<keyword evidence="6" id="KW-0378">Hydrolase</keyword>
<keyword evidence="5" id="KW-0255">Endonuclease</keyword>
<dbReference type="GO" id="GO:0003887">
    <property type="term" value="F:DNA-directed DNA polymerase activity"/>
    <property type="evidence" value="ECO:0007669"/>
    <property type="project" value="UniProtKB-KW"/>
</dbReference>
<dbReference type="EMBL" id="JADOXO010000796">
    <property type="protein sequence ID" value="KAF9800255.1"/>
    <property type="molecule type" value="Genomic_DNA"/>
</dbReference>
<dbReference type="GO" id="GO:0003723">
    <property type="term" value="F:RNA binding"/>
    <property type="evidence" value="ECO:0007669"/>
    <property type="project" value="UniProtKB-KW"/>
</dbReference>
<keyword evidence="9" id="KW-0229">DNA integration</keyword>
<keyword evidence="12" id="KW-0233">DNA recombination</keyword>
<evidence type="ECO:0000256" key="11">
    <source>
        <dbReference type="ARBA" id="ARBA00022932"/>
    </source>
</evidence>
<feature type="domain" description="Integrase catalytic" evidence="15">
    <location>
        <begin position="48"/>
        <end position="172"/>
    </location>
</feature>
<dbReference type="GO" id="GO:0016787">
    <property type="term" value="F:hydrolase activity"/>
    <property type="evidence" value="ECO:0007669"/>
    <property type="project" value="UniProtKB-KW"/>
</dbReference>
<dbReference type="GO" id="GO:0032196">
    <property type="term" value="P:transposition"/>
    <property type="evidence" value="ECO:0007669"/>
    <property type="project" value="UniProtKB-KW"/>
</dbReference>
<evidence type="ECO:0000256" key="8">
    <source>
        <dbReference type="ARBA" id="ARBA00022884"/>
    </source>
</evidence>
<keyword evidence="1" id="KW-0815">Transposition</keyword>
<evidence type="ECO:0000256" key="3">
    <source>
        <dbReference type="ARBA" id="ARBA00022722"/>
    </source>
</evidence>
<name>A0A8H7TWT8_9APHY</name>
<comment type="catalytic activity">
    <reaction evidence="13">
        <text>DNA(n) + a 2'-deoxyribonucleoside 5'-triphosphate = DNA(n+1) + diphosphate</text>
        <dbReference type="Rhea" id="RHEA:22508"/>
        <dbReference type="Rhea" id="RHEA-COMP:17339"/>
        <dbReference type="Rhea" id="RHEA-COMP:17340"/>
        <dbReference type="ChEBI" id="CHEBI:33019"/>
        <dbReference type="ChEBI" id="CHEBI:61560"/>
        <dbReference type="ChEBI" id="CHEBI:173112"/>
        <dbReference type="EC" id="2.7.7.49"/>
    </reaction>
</comment>
<dbReference type="InterPro" id="IPR012337">
    <property type="entry name" value="RNaseH-like_sf"/>
</dbReference>
<evidence type="ECO:0000256" key="1">
    <source>
        <dbReference type="ARBA" id="ARBA00022578"/>
    </source>
</evidence>
<dbReference type="PANTHER" id="PTHR42648:SF11">
    <property type="entry name" value="TRANSPOSON TY4-P GAG-POL POLYPROTEIN"/>
    <property type="match status" value="1"/>
</dbReference>
<dbReference type="InterPro" id="IPR001584">
    <property type="entry name" value="Integrase_cat-core"/>
</dbReference>
<evidence type="ECO:0000313" key="16">
    <source>
        <dbReference type="EMBL" id="KAF9800255.1"/>
    </source>
</evidence>
<keyword evidence="8" id="KW-0694">RNA-binding</keyword>
<keyword evidence="11" id="KW-0808">Transferase</keyword>
<gene>
    <name evidence="16" type="ORF">IEO21_10406</name>
</gene>
<dbReference type="PANTHER" id="PTHR42648">
    <property type="entry name" value="TRANSPOSASE, PUTATIVE-RELATED"/>
    <property type="match status" value="1"/>
</dbReference>
<evidence type="ECO:0000256" key="4">
    <source>
        <dbReference type="ARBA" id="ARBA00022723"/>
    </source>
</evidence>
<dbReference type="GO" id="GO:0003964">
    <property type="term" value="F:RNA-directed DNA polymerase activity"/>
    <property type="evidence" value="ECO:0007669"/>
    <property type="project" value="UniProtKB-KW"/>
</dbReference>
<dbReference type="GO" id="GO:0005634">
    <property type="term" value="C:nucleus"/>
    <property type="evidence" value="ECO:0007669"/>
    <property type="project" value="UniProtKB-ARBA"/>
</dbReference>
<keyword evidence="2" id="KW-0548">Nucleotidyltransferase</keyword>
<dbReference type="Proteomes" id="UP000639403">
    <property type="component" value="Unassembled WGS sequence"/>
</dbReference>
<dbReference type="GO" id="GO:0015074">
    <property type="term" value="P:DNA integration"/>
    <property type="evidence" value="ECO:0007669"/>
    <property type="project" value="UniProtKB-KW"/>
</dbReference>
<keyword evidence="3" id="KW-0540">Nuclease</keyword>
<dbReference type="AlphaFoldDB" id="A0A8H7TWT8"/>
<evidence type="ECO:0000256" key="12">
    <source>
        <dbReference type="ARBA" id="ARBA00023172"/>
    </source>
</evidence>
<evidence type="ECO:0000256" key="7">
    <source>
        <dbReference type="ARBA" id="ARBA00022842"/>
    </source>
</evidence>
<comment type="catalytic activity">
    <reaction evidence="14">
        <text>DNA(n) + a 2'-deoxyribonucleoside 5'-triphosphate = DNA(n+1) + diphosphate</text>
        <dbReference type="Rhea" id="RHEA:22508"/>
        <dbReference type="Rhea" id="RHEA-COMP:17339"/>
        <dbReference type="Rhea" id="RHEA-COMP:17340"/>
        <dbReference type="ChEBI" id="CHEBI:33019"/>
        <dbReference type="ChEBI" id="CHEBI:61560"/>
        <dbReference type="ChEBI" id="CHEBI:173112"/>
        <dbReference type="EC" id="2.7.7.7"/>
    </reaction>
</comment>
<dbReference type="GO" id="GO:0006310">
    <property type="term" value="P:DNA recombination"/>
    <property type="evidence" value="ECO:0007669"/>
    <property type="project" value="UniProtKB-KW"/>
</dbReference>
<dbReference type="PROSITE" id="PS50994">
    <property type="entry name" value="INTEGRASE"/>
    <property type="match status" value="1"/>
</dbReference>
<evidence type="ECO:0000259" key="15">
    <source>
        <dbReference type="PROSITE" id="PS50994"/>
    </source>
</evidence>
<organism evidence="16 17">
    <name type="scientific">Rhodonia placenta</name>
    <dbReference type="NCBI Taxonomy" id="104341"/>
    <lineage>
        <taxon>Eukaryota</taxon>
        <taxon>Fungi</taxon>
        <taxon>Dikarya</taxon>
        <taxon>Basidiomycota</taxon>
        <taxon>Agaricomycotina</taxon>
        <taxon>Agaricomycetes</taxon>
        <taxon>Polyporales</taxon>
        <taxon>Adustoporiaceae</taxon>
        <taxon>Rhodonia</taxon>
    </lineage>
</organism>
<comment type="caution">
    <text evidence="16">The sequence shown here is derived from an EMBL/GenBank/DDBJ whole genome shotgun (WGS) entry which is preliminary data.</text>
</comment>
<protein>
    <recommendedName>
        <fullName evidence="15">Integrase catalytic domain-containing protein</fullName>
    </recommendedName>
</protein>
<evidence type="ECO:0000256" key="14">
    <source>
        <dbReference type="ARBA" id="ARBA00049244"/>
    </source>
</evidence>
<dbReference type="GO" id="GO:0004519">
    <property type="term" value="F:endonuclease activity"/>
    <property type="evidence" value="ECO:0007669"/>
    <property type="project" value="UniProtKB-KW"/>
</dbReference>
<sequence>MELHCRLGHIAPHAIRELIAKHYVTGVEIILSDEPEACKACIHAKSTRWPIPTEREGVCSSTFREEVHSDIWGPSQVTMLGGRKYYVSFTDDATRYSTLYLLHQKSDTFEAFHSFNACLVNHQGAHIKFLNTDPGGEYLNDKFSTYLQEHGIEAKLSVHNVHGQSGVSERLN</sequence>
<dbReference type="InterPro" id="IPR036397">
    <property type="entry name" value="RNaseH_sf"/>
</dbReference>
<reference evidence="16" key="2">
    <citation type="journal article" name="Front. Microbiol.">
        <title>Degradative Capacity of Two Strains of Rhodonia placenta: From Phenotype to Genotype.</title>
        <authorList>
            <person name="Kolle M."/>
            <person name="Horta M.A.C."/>
            <person name="Nowrousian M."/>
            <person name="Ohm R.A."/>
            <person name="Benz J.P."/>
            <person name="Pilgard A."/>
        </authorList>
    </citation>
    <scope>NUCLEOTIDE SEQUENCE</scope>
    <source>
        <strain evidence="16">FPRL280</strain>
    </source>
</reference>
<dbReference type="SUPFAM" id="SSF53098">
    <property type="entry name" value="Ribonuclease H-like"/>
    <property type="match status" value="1"/>
</dbReference>
<keyword evidence="10" id="KW-0695">RNA-directed DNA polymerase</keyword>
<proteinExistence type="predicted"/>
<accession>A0A8H7TWT8</accession>
<dbReference type="GO" id="GO:0046872">
    <property type="term" value="F:metal ion binding"/>
    <property type="evidence" value="ECO:0007669"/>
    <property type="project" value="UniProtKB-KW"/>
</dbReference>
<evidence type="ECO:0000256" key="13">
    <source>
        <dbReference type="ARBA" id="ARBA00048173"/>
    </source>
</evidence>
<dbReference type="Gene3D" id="3.30.420.10">
    <property type="entry name" value="Ribonuclease H-like superfamily/Ribonuclease H"/>
    <property type="match status" value="1"/>
</dbReference>